<evidence type="ECO:0000256" key="6">
    <source>
        <dbReference type="ARBA" id="ARBA00022729"/>
    </source>
</evidence>
<protein>
    <recommendedName>
        <fullName evidence="9">Probable pectate lyase F</fullName>
        <ecNumber evidence="4">4.2.2.2</ecNumber>
    </recommendedName>
</protein>
<dbReference type="GO" id="GO:0030570">
    <property type="term" value="F:pectate lyase activity"/>
    <property type="evidence" value="ECO:0007669"/>
    <property type="project" value="UniProtKB-EC"/>
</dbReference>
<dbReference type="PANTHER" id="PTHR33407:SF9">
    <property type="entry name" value="PECTATE LYASE F-RELATED"/>
    <property type="match status" value="1"/>
</dbReference>
<dbReference type="InterPro" id="IPR000048">
    <property type="entry name" value="IQ_motif_EF-hand-BS"/>
</dbReference>
<dbReference type="InterPro" id="IPR004898">
    <property type="entry name" value="Pectate_lyase_PlyH/PlyE-like"/>
</dbReference>
<dbReference type="Proteomes" id="UP000481153">
    <property type="component" value="Unassembled WGS sequence"/>
</dbReference>
<organism evidence="11 12">
    <name type="scientific">Aphanomyces euteiches</name>
    <dbReference type="NCBI Taxonomy" id="100861"/>
    <lineage>
        <taxon>Eukaryota</taxon>
        <taxon>Sar</taxon>
        <taxon>Stramenopiles</taxon>
        <taxon>Oomycota</taxon>
        <taxon>Saprolegniomycetes</taxon>
        <taxon>Saprolegniales</taxon>
        <taxon>Verrucalvaceae</taxon>
        <taxon>Aphanomyces</taxon>
    </lineage>
</organism>
<dbReference type="SMART" id="SM00456">
    <property type="entry name" value="WW"/>
    <property type="match status" value="4"/>
</dbReference>
<dbReference type="CDD" id="cd19757">
    <property type="entry name" value="Bbox1"/>
    <property type="match status" value="1"/>
</dbReference>
<evidence type="ECO:0000313" key="12">
    <source>
        <dbReference type="Proteomes" id="UP000481153"/>
    </source>
</evidence>
<name>A0A6G0WX51_9STRA</name>
<sequence length="519" mass="60412">MTSVPCTYPGWPECFGNPLERTTHATDTIKRPPNPPVIKPSLQDHTHSIRILRGRPNISTEQVDYLIQPPQCAFQVTCKRAIATRKCFDCIKFDAQRSGHYCDACFQVRHPKTRLEHKWTYLRDEVDSKAEWIQHIIHHNGEQECLELGDVLDLTRSIITVAANASNEPLEVRVNQAMDDIESIDAGVRRLKGHVNHSLRTQNLTRADAAKKIQDAWKLFKARKLFRQLIRSVYERLEDPVTGKVYYNKRTETTQWSKPLGLGSEDYVPVKRIIKTAHLTLEHAARYIQRTFRSRQARAKIRALIHRVYRKVRDPATGLYYYYNKQTGAVSWTKPKLLGSDDIYADDEKPPKQKSKTKQKPLTPEVAVIRIQRMYRCAAARKELRALISRVYIKIWDASRGQFYFYNTVTQVVTWAKPKWVDESELMSPRAHQEFIAREEDTLRRQKLEAIRNSSSDEAAQFLQRLVRRRLARRKLQKMLADIYEAILDPTTGQYFYHNKKTGDVSWSKPTLLERNALG</sequence>
<dbReference type="EMBL" id="VJMJ01000137">
    <property type="protein sequence ID" value="KAF0732111.1"/>
    <property type="molecule type" value="Genomic_DNA"/>
</dbReference>
<dbReference type="Gene3D" id="1.20.5.190">
    <property type="match status" value="1"/>
</dbReference>
<keyword evidence="12" id="KW-1185">Reference proteome</keyword>
<proteinExistence type="predicted"/>
<dbReference type="PANTHER" id="PTHR33407">
    <property type="entry name" value="PECTATE LYASE F-RELATED"/>
    <property type="match status" value="1"/>
</dbReference>
<feature type="domain" description="WW" evidence="10">
    <location>
        <begin position="387"/>
        <end position="420"/>
    </location>
</feature>
<dbReference type="VEuPathDB" id="FungiDB:AeMF1_001426"/>
<dbReference type="GO" id="GO:0045490">
    <property type="term" value="P:pectin catabolic process"/>
    <property type="evidence" value="ECO:0007669"/>
    <property type="project" value="TreeGrafter"/>
</dbReference>
<dbReference type="Pfam" id="PF00397">
    <property type="entry name" value="WW"/>
    <property type="match status" value="1"/>
</dbReference>
<comment type="cofactor">
    <cofactor evidence="2">
        <name>Ca(2+)</name>
        <dbReference type="ChEBI" id="CHEBI:29108"/>
    </cofactor>
</comment>
<dbReference type="GO" id="GO:0005576">
    <property type="term" value="C:extracellular region"/>
    <property type="evidence" value="ECO:0007669"/>
    <property type="project" value="UniProtKB-SubCell"/>
</dbReference>
<evidence type="ECO:0000313" key="11">
    <source>
        <dbReference type="EMBL" id="KAF0732111.1"/>
    </source>
</evidence>
<keyword evidence="7" id="KW-0106">Calcium</keyword>
<feature type="domain" description="WW" evidence="10">
    <location>
        <begin position="304"/>
        <end position="337"/>
    </location>
</feature>
<evidence type="ECO:0000256" key="9">
    <source>
        <dbReference type="ARBA" id="ARBA00039895"/>
    </source>
</evidence>
<evidence type="ECO:0000256" key="2">
    <source>
        <dbReference type="ARBA" id="ARBA00001913"/>
    </source>
</evidence>
<evidence type="ECO:0000256" key="5">
    <source>
        <dbReference type="ARBA" id="ARBA00022525"/>
    </source>
</evidence>
<dbReference type="EC" id="4.2.2.2" evidence="4"/>
<evidence type="ECO:0000256" key="3">
    <source>
        <dbReference type="ARBA" id="ARBA00004613"/>
    </source>
</evidence>
<dbReference type="SMART" id="SM00015">
    <property type="entry name" value="IQ"/>
    <property type="match status" value="4"/>
</dbReference>
<comment type="catalytic activity">
    <reaction evidence="1">
        <text>Eliminative cleavage of (1-&gt;4)-alpha-D-galacturonan to give oligosaccharides with 4-deoxy-alpha-D-galact-4-enuronosyl groups at their non-reducing ends.</text>
        <dbReference type="EC" id="4.2.2.2"/>
    </reaction>
</comment>
<gene>
    <name evidence="11" type="ORF">Ae201684_010763</name>
</gene>
<keyword evidence="6" id="KW-0732">Signal</keyword>
<feature type="domain" description="WW" evidence="10">
    <location>
        <begin position="229"/>
        <end position="261"/>
    </location>
</feature>
<keyword evidence="5" id="KW-0964">Secreted</keyword>
<evidence type="ECO:0000256" key="7">
    <source>
        <dbReference type="ARBA" id="ARBA00022837"/>
    </source>
</evidence>
<accession>A0A6G0WX51</accession>
<evidence type="ECO:0000259" key="10">
    <source>
        <dbReference type="SMART" id="SM00456"/>
    </source>
</evidence>
<evidence type="ECO:0000256" key="4">
    <source>
        <dbReference type="ARBA" id="ARBA00012272"/>
    </source>
</evidence>
<evidence type="ECO:0000256" key="8">
    <source>
        <dbReference type="ARBA" id="ARBA00023239"/>
    </source>
</evidence>
<keyword evidence="8" id="KW-0456">Lyase</keyword>
<feature type="domain" description="WW" evidence="10">
    <location>
        <begin position="479"/>
        <end position="512"/>
    </location>
</feature>
<dbReference type="InterPro" id="IPR001202">
    <property type="entry name" value="WW_dom"/>
</dbReference>
<reference evidence="11 12" key="1">
    <citation type="submission" date="2019-07" db="EMBL/GenBank/DDBJ databases">
        <title>Genomics analysis of Aphanomyces spp. identifies a new class of oomycete effector associated with host adaptation.</title>
        <authorList>
            <person name="Gaulin E."/>
        </authorList>
    </citation>
    <scope>NUCLEOTIDE SEQUENCE [LARGE SCALE GENOMIC DNA]</scope>
    <source>
        <strain evidence="11 12">ATCC 201684</strain>
    </source>
</reference>
<dbReference type="PROSITE" id="PS50096">
    <property type="entry name" value="IQ"/>
    <property type="match status" value="4"/>
</dbReference>
<comment type="caution">
    <text evidence="11">The sequence shown here is derived from an EMBL/GenBank/DDBJ whole genome shotgun (WGS) entry which is preliminary data.</text>
</comment>
<evidence type="ECO:0000256" key="1">
    <source>
        <dbReference type="ARBA" id="ARBA00000695"/>
    </source>
</evidence>
<comment type="subcellular location">
    <subcellularLocation>
        <location evidence="3">Secreted</location>
    </subcellularLocation>
</comment>
<dbReference type="AlphaFoldDB" id="A0A6G0WX51"/>
<dbReference type="Gene3D" id="2.20.70.10">
    <property type="match status" value="3"/>
</dbReference>